<dbReference type="Pfam" id="PF06386">
    <property type="entry name" value="GvpL_GvpF"/>
    <property type="match status" value="1"/>
</dbReference>
<evidence type="ECO:0000313" key="4">
    <source>
        <dbReference type="EMBL" id="TCO77906.1"/>
    </source>
</evidence>
<dbReference type="InterPro" id="IPR009430">
    <property type="entry name" value="GvpL/GvpF"/>
</dbReference>
<gene>
    <name evidence="4" type="ORF">EV214_1052</name>
</gene>
<dbReference type="Proteomes" id="UP000294919">
    <property type="component" value="Unassembled WGS sequence"/>
</dbReference>
<comment type="similarity">
    <text evidence="3">Belongs to the gas vesicle GvpF/GvpL family.</text>
</comment>
<evidence type="ECO:0000256" key="2">
    <source>
        <dbReference type="ARBA" id="ARBA00035108"/>
    </source>
</evidence>
<reference evidence="4 5" key="1">
    <citation type="submission" date="2019-03" db="EMBL/GenBank/DDBJ databases">
        <title>Genomic Encyclopedia of Type Strains, Phase IV (KMG-IV): sequencing the most valuable type-strain genomes for metagenomic binning, comparative biology and taxonomic classification.</title>
        <authorList>
            <person name="Goeker M."/>
        </authorList>
    </citation>
    <scope>NUCLEOTIDE SEQUENCE [LARGE SCALE GENOMIC DNA]</scope>
    <source>
        <strain evidence="4 5">DSM 102940</strain>
    </source>
</reference>
<comment type="subcellular location">
    <subcellularLocation>
        <location evidence="2">Gas vesicle</location>
    </subcellularLocation>
</comment>
<accession>A0A4R2L2C4</accession>
<dbReference type="AlphaFoldDB" id="A0A4R2L2C4"/>
<comment type="caution">
    <text evidence="4">The sequence shown here is derived from an EMBL/GenBank/DDBJ whole genome shotgun (WGS) entry which is preliminary data.</text>
</comment>
<organism evidence="4 5">
    <name type="scientific">Marinisporobacter balticus</name>
    <dbReference type="NCBI Taxonomy" id="2018667"/>
    <lineage>
        <taxon>Bacteria</taxon>
        <taxon>Bacillati</taxon>
        <taxon>Bacillota</taxon>
        <taxon>Clostridia</taxon>
        <taxon>Peptostreptococcales</taxon>
        <taxon>Thermotaleaceae</taxon>
        <taxon>Marinisporobacter</taxon>
    </lineage>
</organism>
<keyword evidence="5" id="KW-1185">Reference proteome</keyword>
<dbReference type="GO" id="GO:0031411">
    <property type="term" value="C:gas vesicle"/>
    <property type="evidence" value="ECO:0007669"/>
    <property type="project" value="UniProtKB-SubCell"/>
</dbReference>
<sequence>MNKYCFCVVKHTEDNDKILENKDLEIVNYKDITMVVKDIEEDEIFPTGEEILKHETTIESIMKKAPIIPMSFGNICKTEEEIESFLKNNYNKLIRLFERFEKRMEVGLKVYWTEDAFSQEVEDKKIKKLKEEIMKNQGSSQLRISEVGRLVEERVDKIRDYYVDQIHKKLSQSAYESKLNIAHTPRMVLNSAFLIDKDKENEFDKLMNTLFDKYRDSLIFKYTGPWPPYNFIEETFVIK</sequence>
<evidence type="ECO:0000256" key="1">
    <source>
        <dbReference type="ARBA" id="ARBA00022987"/>
    </source>
</evidence>
<evidence type="ECO:0000256" key="3">
    <source>
        <dbReference type="ARBA" id="ARBA00035643"/>
    </source>
</evidence>
<dbReference type="PANTHER" id="PTHR36852">
    <property type="entry name" value="PROTEIN GVPL 2"/>
    <property type="match status" value="1"/>
</dbReference>
<dbReference type="PANTHER" id="PTHR36852:SF1">
    <property type="entry name" value="PROTEIN GVPL 2"/>
    <property type="match status" value="1"/>
</dbReference>
<dbReference type="GO" id="GO:0031412">
    <property type="term" value="P:gas vesicle organization"/>
    <property type="evidence" value="ECO:0007669"/>
    <property type="project" value="InterPro"/>
</dbReference>
<dbReference type="RefSeq" id="WP_132243477.1">
    <property type="nucleotide sequence ID" value="NZ_SLWV01000005.1"/>
</dbReference>
<dbReference type="EMBL" id="SLWV01000005">
    <property type="protein sequence ID" value="TCO77906.1"/>
    <property type="molecule type" value="Genomic_DNA"/>
</dbReference>
<keyword evidence="1" id="KW-0304">Gas vesicle</keyword>
<evidence type="ECO:0000313" key="5">
    <source>
        <dbReference type="Proteomes" id="UP000294919"/>
    </source>
</evidence>
<name>A0A4R2L2C4_9FIRM</name>
<proteinExistence type="inferred from homology"/>
<dbReference type="OrthoDB" id="144737at2"/>
<protein>
    <submittedName>
        <fullName evidence="4">Gas vesicle protein GvpL/GvpF</fullName>
    </submittedName>
</protein>